<dbReference type="Proteomes" id="UP000295645">
    <property type="component" value="Unassembled WGS sequence"/>
</dbReference>
<feature type="transmembrane region" description="Helical" evidence="1">
    <location>
        <begin position="160"/>
        <end position="181"/>
    </location>
</feature>
<reference evidence="2 3" key="1">
    <citation type="submission" date="2019-03" db="EMBL/GenBank/DDBJ databases">
        <title>Above-ground endophytic microbial communities from plants in different locations in the United States.</title>
        <authorList>
            <person name="Frank C."/>
        </authorList>
    </citation>
    <scope>NUCLEOTIDE SEQUENCE [LARGE SCALE GENOMIC DNA]</scope>
    <source>
        <strain evidence="2 3">LP_13_YM</strain>
    </source>
</reference>
<proteinExistence type="predicted"/>
<keyword evidence="1" id="KW-1133">Transmembrane helix</keyword>
<dbReference type="AlphaFoldDB" id="A0A4R3YLP9"/>
<dbReference type="OrthoDB" id="5954304at2"/>
<evidence type="ECO:0000313" key="3">
    <source>
        <dbReference type="Proteomes" id="UP000295645"/>
    </source>
</evidence>
<gene>
    <name evidence="2" type="ORF">EC912_10550</name>
</gene>
<evidence type="ECO:0008006" key="4">
    <source>
        <dbReference type="Google" id="ProtNLM"/>
    </source>
</evidence>
<feature type="transmembrane region" description="Helical" evidence="1">
    <location>
        <begin position="45"/>
        <end position="66"/>
    </location>
</feature>
<dbReference type="RefSeq" id="WP_132144800.1">
    <property type="nucleotide sequence ID" value="NZ_SMCS01000005.1"/>
</dbReference>
<feature type="transmembrane region" description="Helical" evidence="1">
    <location>
        <begin position="126"/>
        <end position="148"/>
    </location>
</feature>
<feature type="transmembrane region" description="Helical" evidence="1">
    <location>
        <begin position="72"/>
        <end position="91"/>
    </location>
</feature>
<evidence type="ECO:0000313" key="2">
    <source>
        <dbReference type="EMBL" id="TCV93190.1"/>
    </source>
</evidence>
<organism evidence="2 3">
    <name type="scientific">Luteibacter rhizovicinus</name>
    <dbReference type="NCBI Taxonomy" id="242606"/>
    <lineage>
        <taxon>Bacteria</taxon>
        <taxon>Pseudomonadati</taxon>
        <taxon>Pseudomonadota</taxon>
        <taxon>Gammaproteobacteria</taxon>
        <taxon>Lysobacterales</taxon>
        <taxon>Rhodanobacteraceae</taxon>
        <taxon>Luteibacter</taxon>
    </lineage>
</organism>
<keyword evidence="3" id="KW-1185">Reference proteome</keyword>
<evidence type="ECO:0000256" key="1">
    <source>
        <dbReference type="SAM" id="Phobius"/>
    </source>
</evidence>
<comment type="caution">
    <text evidence="2">The sequence shown here is derived from an EMBL/GenBank/DDBJ whole genome shotgun (WGS) entry which is preliminary data.</text>
</comment>
<name>A0A4R3YLP9_9GAMM</name>
<dbReference type="EMBL" id="SMCS01000005">
    <property type="protein sequence ID" value="TCV93190.1"/>
    <property type="molecule type" value="Genomic_DNA"/>
</dbReference>
<sequence length="218" mass="25122">MELDDMKLAWQALDRRLDRQHALNLRIFRGERLDKVQRGLRPLRWGLVLQIVFGACMMLLFAPFWVTHRNSFHLMLCGLLLHAYGLMYVLSAARNFYLLGRIDYAAPVIDIQKRLADLRAWRLKEALLMGITGCLVWIPFVLVLFKGLGADLWLNAPSVVWWMIASSMVPLVALYGLVWWSRRPGHERFKRALGNSGVGSSINKVQGMLDDIARFEQE</sequence>
<protein>
    <recommendedName>
        <fullName evidence="4">Serine/threonine protein kinase</fullName>
    </recommendedName>
</protein>
<accession>A0A4R3YLP9</accession>
<keyword evidence="1" id="KW-0472">Membrane</keyword>
<keyword evidence="1" id="KW-0812">Transmembrane</keyword>